<keyword evidence="1" id="KW-0645">Protease</keyword>
<evidence type="ECO:0000313" key="5">
    <source>
        <dbReference type="Proteomes" id="UP000075243"/>
    </source>
</evidence>
<dbReference type="Gramene" id="C.cajan_06749.t">
    <property type="protein sequence ID" value="C.cajan_06749.t"/>
    <property type="gene ID" value="C.cajan_06749"/>
</dbReference>
<dbReference type="EMBL" id="CM003604">
    <property type="protein sequence ID" value="KYP74267.1"/>
    <property type="molecule type" value="Genomic_DNA"/>
</dbReference>
<proteinExistence type="predicted"/>
<evidence type="ECO:0000256" key="2">
    <source>
        <dbReference type="PROSITE-ProRule" id="PRU00047"/>
    </source>
</evidence>
<organism evidence="4 5">
    <name type="scientific">Cajanus cajan</name>
    <name type="common">Pigeon pea</name>
    <name type="synonym">Cajanus indicus</name>
    <dbReference type="NCBI Taxonomy" id="3821"/>
    <lineage>
        <taxon>Eukaryota</taxon>
        <taxon>Viridiplantae</taxon>
        <taxon>Streptophyta</taxon>
        <taxon>Embryophyta</taxon>
        <taxon>Tracheophyta</taxon>
        <taxon>Spermatophyta</taxon>
        <taxon>Magnoliopsida</taxon>
        <taxon>eudicotyledons</taxon>
        <taxon>Gunneridae</taxon>
        <taxon>Pentapetalae</taxon>
        <taxon>rosids</taxon>
        <taxon>fabids</taxon>
        <taxon>Fabales</taxon>
        <taxon>Fabaceae</taxon>
        <taxon>Papilionoideae</taxon>
        <taxon>50 kb inversion clade</taxon>
        <taxon>NPAAA clade</taxon>
        <taxon>indigoferoid/millettioid clade</taxon>
        <taxon>Phaseoleae</taxon>
        <taxon>Cajanus</taxon>
    </lineage>
</organism>
<dbReference type="Pfam" id="PF22936">
    <property type="entry name" value="Pol_BBD"/>
    <property type="match status" value="1"/>
</dbReference>
<reference evidence="4 5" key="1">
    <citation type="journal article" date="2012" name="Nat. Biotechnol.">
        <title>Draft genome sequence of pigeonpea (Cajanus cajan), an orphan legume crop of resource-poor farmers.</title>
        <authorList>
            <person name="Varshney R.K."/>
            <person name="Chen W."/>
            <person name="Li Y."/>
            <person name="Bharti A.K."/>
            <person name="Saxena R.K."/>
            <person name="Schlueter J.A."/>
            <person name="Donoghue M.T."/>
            <person name="Azam S."/>
            <person name="Fan G."/>
            <person name="Whaley A.M."/>
            <person name="Farmer A.D."/>
            <person name="Sheridan J."/>
            <person name="Iwata A."/>
            <person name="Tuteja R."/>
            <person name="Penmetsa R.V."/>
            <person name="Wu W."/>
            <person name="Upadhyaya H.D."/>
            <person name="Yang S.P."/>
            <person name="Shah T."/>
            <person name="Saxena K.B."/>
            <person name="Michael T."/>
            <person name="McCombie W.R."/>
            <person name="Yang B."/>
            <person name="Zhang G."/>
            <person name="Yang H."/>
            <person name="Wang J."/>
            <person name="Spillane C."/>
            <person name="Cook D.R."/>
            <person name="May G.D."/>
            <person name="Xu X."/>
            <person name="Jackson S.A."/>
        </authorList>
    </citation>
    <scope>NUCLEOTIDE SEQUENCE [LARGE SCALE GENOMIC DNA]</scope>
    <source>
        <strain evidence="5">cv. Asha</strain>
    </source>
</reference>
<dbReference type="GO" id="GO:0008270">
    <property type="term" value="F:zinc ion binding"/>
    <property type="evidence" value="ECO:0007669"/>
    <property type="project" value="UniProtKB-KW"/>
</dbReference>
<sequence>MVESRTIEEQLEDFNKINIDDLENIGVKLEDKDKVVILLNSLPNTFEHFKDTLLYGKDKVITLEEVVTSIRTKELQKLQDSKGAEVSSSLAVVKGKGKKTEGKKKKAKSVGKKQIQCYKCQKVGHIMKHCPEKGAKESRIQETTYVVEALEEYESAGVLVASSDDVMDSGCTYHMFPVKDYFETLELKEYGTVLLGNNKACRVQGIGAVRLKMFDNQEMLLQNVRYVPKLKRKLMSISMFDVMGCSTKVEGGILKMSTGASIVAKGSKSNELYILEGSTIIAHASVAIQTILDKAKLWHLRLGHVSEKGLVELEKQQLLIGDKLQKLDFCDLCVLGKSHRVQFGTVKHTFSRPFEYAHADLWGPSRAQTHGGGSYFLSIIDDFLRRVWIYILRKKAETFQKFKEWYTQIEN</sequence>
<dbReference type="PANTHER" id="PTHR42648:SF31">
    <property type="entry name" value="RNA-DIRECTED DNA POLYMERASE"/>
    <property type="match status" value="1"/>
</dbReference>
<dbReference type="Gene3D" id="3.30.420.10">
    <property type="entry name" value="Ribonuclease H-like superfamily/Ribonuclease H"/>
    <property type="match status" value="1"/>
</dbReference>
<dbReference type="Pfam" id="PF13976">
    <property type="entry name" value="gag_pre-integrs"/>
    <property type="match status" value="1"/>
</dbReference>
<dbReference type="PANTHER" id="PTHR42648">
    <property type="entry name" value="TRANSPOSASE, PUTATIVE-RELATED"/>
    <property type="match status" value="1"/>
</dbReference>
<keyword evidence="1" id="KW-0378">Hydrolase</keyword>
<dbReference type="InterPro" id="IPR054722">
    <property type="entry name" value="PolX-like_BBD"/>
</dbReference>
<feature type="domain" description="CCHC-type" evidence="3">
    <location>
        <begin position="117"/>
        <end position="132"/>
    </location>
</feature>
<dbReference type="Pfam" id="PF00098">
    <property type="entry name" value="zf-CCHC"/>
    <property type="match status" value="1"/>
</dbReference>
<evidence type="ECO:0000313" key="4">
    <source>
        <dbReference type="EMBL" id="KYP74267.1"/>
    </source>
</evidence>
<accession>A0A151U4P2</accession>
<gene>
    <name evidence="4" type="ORF">KK1_006939</name>
</gene>
<keyword evidence="5" id="KW-1185">Reference proteome</keyword>
<dbReference type="InterPro" id="IPR036875">
    <property type="entry name" value="Znf_CCHC_sf"/>
</dbReference>
<dbReference type="Pfam" id="PF14223">
    <property type="entry name" value="Retrotran_gag_2"/>
    <property type="match status" value="1"/>
</dbReference>
<dbReference type="SUPFAM" id="SSF53098">
    <property type="entry name" value="Ribonuclease H-like"/>
    <property type="match status" value="1"/>
</dbReference>
<keyword evidence="2" id="KW-0862">Zinc</keyword>
<keyword evidence="2" id="KW-0479">Metal-binding</keyword>
<evidence type="ECO:0000256" key="1">
    <source>
        <dbReference type="ARBA" id="ARBA00022670"/>
    </source>
</evidence>
<dbReference type="AlphaFoldDB" id="A0A151U4P2"/>
<evidence type="ECO:0000259" key="3">
    <source>
        <dbReference type="PROSITE" id="PS50158"/>
    </source>
</evidence>
<keyword evidence="2" id="KW-0863">Zinc-finger</keyword>
<dbReference type="SMART" id="SM00343">
    <property type="entry name" value="ZnF_C2HC"/>
    <property type="match status" value="1"/>
</dbReference>
<dbReference type="GO" id="GO:0003676">
    <property type="term" value="F:nucleic acid binding"/>
    <property type="evidence" value="ECO:0007669"/>
    <property type="project" value="InterPro"/>
</dbReference>
<dbReference type="InterPro" id="IPR012337">
    <property type="entry name" value="RNaseH-like_sf"/>
</dbReference>
<protein>
    <submittedName>
        <fullName evidence="4">Retrovirus-related Pol polyprotein from transposon TNT 1-94</fullName>
    </submittedName>
</protein>
<dbReference type="InterPro" id="IPR001878">
    <property type="entry name" value="Znf_CCHC"/>
</dbReference>
<dbReference type="GO" id="GO:0008233">
    <property type="term" value="F:peptidase activity"/>
    <property type="evidence" value="ECO:0007669"/>
    <property type="project" value="UniProtKB-KW"/>
</dbReference>
<dbReference type="PROSITE" id="PS50158">
    <property type="entry name" value="ZF_CCHC"/>
    <property type="match status" value="1"/>
</dbReference>
<dbReference type="Proteomes" id="UP000075243">
    <property type="component" value="Chromosome 2"/>
</dbReference>
<dbReference type="SUPFAM" id="SSF57756">
    <property type="entry name" value="Retrovirus zinc finger-like domains"/>
    <property type="match status" value="1"/>
</dbReference>
<name>A0A151U4P2_CAJCA</name>
<dbReference type="InterPro" id="IPR025724">
    <property type="entry name" value="GAG-pre-integrase_dom"/>
</dbReference>
<dbReference type="Gene3D" id="4.10.60.10">
    <property type="entry name" value="Zinc finger, CCHC-type"/>
    <property type="match status" value="1"/>
</dbReference>
<dbReference type="GO" id="GO:0006508">
    <property type="term" value="P:proteolysis"/>
    <property type="evidence" value="ECO:0007669"/>
    <property type="project" value="UniProtKB-KW"/>
</dbReference>
<dbReference type="InterPro" id="IPR036397">
    <property type="entry name" value="RNaseH_sf"/>
</dbReference>
<dbReference type="InterPro" id="IPR039537">
    <property type="entry name" value="Retrotran_Ty1/copia-like"/>
</dbReference>